<evidence type="ECO:0000313" key="3">
    <source>
        <dbReference type="Proteomes" id="UP000887013"/>
    </source>
</evidence>
<keyword evidence="3" id="KW-1185">Reference proteome</keyword>
<organism evidence="2 3">
    <name type="scientific">Nephila pilipes</name>
    <name type="common">Giant wood spider</name>
    <name type="synonym">Nephila maculata</name>
    <dbReference type="NCBI Taxonomy" id="299642"/>
    <lineage>
        <taxon>Eukaryota</taxon>
        <taxon>Metazoa</taxon>
        <taxon>Ecdysozoa</taxon>
        <taxon>Arthropoda</taxon>
        <taxon>Chelicerata</taxon>
        <taxon>Arachnida</taxon>
        <taxon>Araneae</taxon>
        <taxon>Araneomorphae</taxon>
        <taxon>Entelegynae</taxon>
        <taxon>Araneoidea</taxon>
        <taxon>Nephilidae</taxon>
        <taxon>Nephila</taxon>
    </lineage>
</organism>
<dbReference type="EMBL" id="BMAW01122954">
    <property type="protein sequence ID" value="GFU01202.1"/>
    <property type="molecule type" value="Genomic_DNA"/>
</dbReference>
<dbReference type="Proteomes" id="UP000887013">
    <property type="component" value="Unassembled WGS sequence"/>
</dbReference>
<accession>A0A8X6UE79</accession>
<evidence type="ECO:0000256" key="1">
    <source>
        <dbReference type="SAM" id="MobiDB-lite"/>
    </source>
</evidence>
<dbReference type="AlphaFoldDB" id="A0A8X6UE79"/>
<sequence length="103" mass="11677">MINGFESIFSSSTSHSLLRRRKDLSPHTHPPLSDLSRSLSNSARTNGYSVVAAVFHFRFRFFFSFSCLTVLCATGPFVEQEREKLQWNGGKVKKTNCSSIQCR</sequence>
<evidence type="ECO:0000313" key="2">
    <source>
        <dbReference type="EMBL" id="GFU01202.1"/>
    </source>
</evidence>
<feature type="region of interest" description="Disordered" evidence="1">
    <location>
        <begin position="19"/>
        <end position="40"/>
    </location>
</feature>
<reference evidence="2" key="1">
    <citation type="submission" date="2020-08" db="EMBL/GenBank/DDBJ databases">
        <title>Multicomponent nature underlies the extraordinary mechanical properties of spider dragline silk.</title>
        <authorList>
            <person name="Kono N."/>
            <person name="Nakamura H."/>
            <person name="Mori M."/>
            <person name="Yoshida Y."/>
            <person name="Ohtoshi R."/>
            <person name="Malay A.D."/>
            <person name="Moran D.A.P."/>
            <person name="Tomita M."/>
            <person name="Numata K."/>
            <person name="Arakawa K."/>
        </authorList>
    </citation>
    <scope>NUCLEOTIDE SEQUENCE</scope>
</reference>
<comment type="caution">
    <text evidence="2">The sequence shown here is derived from an EMBL/GenBank/DDBJ whole genome shotgun (WGS) entry which is preliminary data.</text>
</comment>
<proteinExistence type="predicted"/>
<name>A0A8X6UE79_NEPPI</name>
<gene>
    <name evidence="2" type="ORF">NPIL_203521</name>
</gene>
<protein>
    <submittedName>
        <fullName evidence="2">Uncharacterized protein</fullName>
    </submittedName>
</protein>